<reference evidence="1 2" key="1">
    <citation type="submission" date="2022-10" db="EMBL/GenBank/DDBJ databases">
        <title>Luteolibacter flavescens strain MCCC 1K03193, whole genome shotgun sequencing project.</title>
        <authorList>
            <person name="Zhao G."/>
            <person name="Shen L."/>
        </authorList>
    </citation>
    <scope>NUCLEOTIDE SEQUENCE [LARGE SCALE GENOMIC DNA]</scope>
    <source>
        <strain evidence="1 2">MCCC 1K03193</strain>
    </source>
</reference>
<comment type="caution">
    <text evidence="1">The sequence shown here is derived from an EMBL/GenBank/DDBJ whole genome shotgun (WGS) entry which is preliminary data.</text>
</comment>
<name>A0ABT3FPX6_9BACT</name>
<sequence>MNEPSKEPAPVPVKPALLRCTVLITGTLIGRLQVAKGHRCQLPAEQAKVLASLTPPAVRIDGV</sequence>
<dbReference type="Proteomes" id="UP001207930">
    <property type="component" value="Unassembled WGS sequence"/>
</dbReference>
<keyword evidence="2" id="KW-1185">Reference proteome</keyword>
<gene>
    <name evidence="1" type="ORF">OKA04_12905</name>
</gene>
<evidence type="ECO:0000313" key="2">
    <source>
        <dbReference type="Proteomes" id="UP001207930"/>
    </source>
</evidence>
<dbReference type="RefSeq" id="WP_264501585.1">
    <property type="nucleotide sequence ID" value="NZ_JAPDDS010000006.1"/>
</dbReference>
<organism evidence="1 2">
    <name type="scientific">Luteolibacter flavescens</name>
    <dbReference type="NCBI Taxonomy" id="1859460"/>
    <lineage>
        <taxon>Bacteria</taxon>
        <taxon>Pseudomonadati</taxon>
        <taxon>Verrucomicrobiota</taxon>
        <taxon>Verrucomicrobiia</taxon>
        <taxon>Verrucomicrobiales</taxon>
        <taxon>Verrucomicrobiaceae</taxon>
        <taxon>Luteolibacter</taxon>
    </lineage>
</organism>
<dbReference type="EMBL" id="JAPDDS010000006">
    <property type="protein sequence ID" value="MCW1885631.1"/>
    <property type="molecule type" value="Genomic_DNA"/>
</dbReference>
<protein>
    <submittedName>
        <fullName evidence="1">Uncharacterized protein</fullName>
    </submittedName>
</protein>
<proteinExistence type="predicted"/>
<accession>A0ABT3FPX6</accession>
<evidence type="ECO:0000313" key="1">
    <source>
        <dbReference type="EMBL" id="MCW1885631.1"/>
    </source>
</evidence>